<gene>
    <name evidence="13" type="ORF">NCGR_LOCUS56063</name>
</gene>
<dbReference type="InterPro" id="IPR058922">
    <property type="entry name" value="WHD_DRP"/>
</dbReference>
<dbReference type="Proteomes" id="UP000604825">
    <property type="component" value="Unassembled WGS sequence"/>
</dbReference>
<proteinExistence type="inferred from homology"/>
<feature type="compositionally biased region" description="Polar residues" evidence="8">
    <location>
        <begin position="811"/>
        <end position="824"/>
    </location>
</feature>
<sequence length="988" mass="110869">MPDFLVSAVTGALSPVLDKLGALLSDEYKRFKGVRGEVKFLIRELEAMHAFLLKKSEEENPDAQDKAWMKEVRELSYDIEDSLDDFIVRVDDDSAKPDGFIDKCKKLLQLDKTKARRRIAKEIEKLKGQVKEVSERNARYRQISNTVMNTSNNIVDRRALAIFEDASRLVGIDQPKQEIISFLKKEDGGISSQQPKIVSIVGIGGVGKTTLANRVYEELKDQFQCRAFLSVSRNPDMVKILRTILSELTCQAFYMTEGASMQQLVMKIREFLQTKRYFIVIDDVWDVETWDTIKYALSNNSCGSVIIITTRIHDVAKACCSLYSDGLVYQPKPLQEQDSKRLFQNRIFGLRNECPENLKEVADKILKKCGGLPLAIIAISGLLANKARNEVHSVTEWDQVQTSIGHGLERDDIVEGMMGILSLSYFDLPHHLKACLLYLSIFPEDYEIEKRRLVQLWVAEGFIPAESTCTLYELGEKYFNELINRNLILPGVMNKWTGELYTCRVHDTILDFIMCKSTEDNFVVVHDGIPRLAPPPGIKVRRLSLQGEAEGDATLHSNQIYANVRFLRVLHVTGTFLGNHHLANIGELAQLRVPRWMKSLVNIEELDMRIKKLDEESLCILGDLPVLVDLRLEILKNVEDKQRLLISNRYGYRSLRHFKVETLDGRHSISMLTFEAGSMPKLERLHIDSDADITISLSHGRLDFGLKHLSQLTVVLCDMFGTKLNILRLEVAIEKEFANHPKLPHFVKHHYPSTEGERSNRERLRPRRRSQLTVHTTQPKPPSIADLSGQEVVQEPADDVVICTSGDDKTISSTTDDNTSAGQSLTAALPLPTDLSFTIHHHGASPGLGHRHGQQRRRSKARQGATIRGQELVEGAPVLPDCVKGTSGAAPTSDVLGPRLVAAPQQQALVPQCFTFFSGSPPKAEAEQEATDCYEPSQHYDLVNAFNGLSLRNDHPGSSATSVEAASSDTGNDFPLFCLLRVSSLLKS</sequence>
<keyword evidence="6 7" id="KW-0175">Coiled coil</keyword>
<dbReference type="InterPro" id="IPR038005">
    <property type="entry name" value="RX-like_CC"/>
</dbReference>
<dbReference type="GO" id="GO:0043531">
    <property type="term" value="F:ADP binding"/>
    <property type="evidence" value="ECO:0007669"/>
    <property type="project" value="InterPro"/>
</dbReference>
<dbReference type="GO" id="GO:0042742">
    <property type="term" value="P:defense response to bacterium"/>
    <property type="evidence" value="ECO:0007669"/>
    <property type="project" value="UniProtKB-ARBA"/>
</dbReference>
<evidence type="ECO:0000259" key="11">
    <source>
        <dbReference type="Pfam" id="PF23559"/>
    </source>
</evidence>
<dbReference type="PRINTS" id="PR00364">
    <property type="entry name" value="DISEASERSIST"/>
</dbReference>
<keyword evidence="3" id="KW-0677">Repeat</keyword>
<dbReference type="InterPro" id="IPR002182">
    <property type="entry name" value="NB-ARC"/>
</dbReference>
<dbReference type="OrthoDB" id="638336at2759"/>
<evidence type="ECO:0000256" key="7">
    <source>
        <dbReference type="SAM" id="Coils"/>
    </source>
</evidence>
<evidence type="ECO:0000313" key="13">
    <source>
        <dbReference type="EMBL" id="CAD6272793.1"/>
    </source>
</evidence>
<feature type="coiled-coil region" evidence="7">
    <location>
        <begin position="116"/>
        <end position="143"/>
    </location>
</feature>
<feature type="domain" description="NB-ARC" evidence="9">
    <location>
        <begin position="192"/>
        <end position="348"/>
    </location>
</feature>
<evidence type="ECO:0000259" key="12">
    <source>
        <dbReference type="Pfam" id="PF23598"/>
    </source>
</evidence>
<dbReference type="Pfam" id="PF18052">
    <property type="entry name" value="Rx_N"/>
    <property type="match status" value="1"/>
</dbReference>
<dbReference type="InterPro" id="IPR036388">
    <property type="entry name" value="WH-like_DNA-bd_sf"/>
</dbReference>
<evidence type="ECO:0000256" key="5">
    <source>
        <dbReference type="ARBA" id="ARBA00022821"/>
    </source>
</evidence>
<dbReference type="InterPro" id="IPR027417">
    <property type="entry name" value="P-loop_NTPase"/>
</dbReference>
<dbReference type="InterPro" id="IPR055414">
    <property type="entry name" value="LRR_R13L4/SHOC2-like"/>
</dbReference>
<feature type="domain" description="Disease resistance protein winged helix" evidence="11">
    <location>
        <begin position="441"/>
        <end position="513"/>
    </location>
</feature>
<evidence type="ECO:0000256" key="1">
    <source>
        <dbReference type="ARBA" id="ARBA00008894"/>
    </source>
</evidence>
<dbReference type="PANTHER" id="PTHR23155:SF1228">
    <property type="entry name" value="NB-ARC DOMAIN CONTAINING PROTEIN, EXPRESSED"/>
    <property type="match status" value="1"/>
</dbReference>
<dbReference type="Pfam" id="PF23598">
    <property type="entry name" value="LRR_14"/>
    <property type="match status" value="1"/>
</dbReference>
<organism evidence="13 14">
    <name type="scientific">Miscanthus lutarioriparius</name>
    <dbReference type="NCBI Taxonomy" id="422564"/>
    <lineage>
        <taxon>Eukaryota</taxon>
        <taxon>Viridiplantae</taxon>
        <taxon>Streptophyta</taxon>
        <taxon>Embryophyta</taxon>
        <taxon>Tracheophyta</taxon>
        <taxon>Spermatophyta</taxon>
        <taxon>Magnoliopsida</taxon>
        <taxon>Liliopsida</taxon>
        <taxon>Poales</taxon>
        <taxon>Poaceae</taxon>
        <taxon>PACMAD clade</taxon>
        <taxon>Panicoideae</taxon>
        <taxon>Andropogonodae</taxon>
        <taxon>Andropogoneae</taxon>
        <taxon>Saccharinae</taxon>
        <taxon>Miscanthus</taxon>
    </lineage>
</organism>
<feature type="region of interest" description="Disordered" evidence="8">
    <location>
        <begin position="837"/>
        <end position="866"/>
    </location>
</feature>
<evidence type="ECO:0000256" key="3">
    <source>
        <dbReference type="ARBA" id="ARBA00022737"/>
    </source>
</evidence>
<dbReference type="GO" id="GO:0009626">
    <property type="term" value="P:plant-type hypersensitive response"/>
    <property type="evidence" value="ECO:0007669"/>
    <property type="project" value="UniProtKB-ARBA"/>
</dbReference>
<dbReference type="EMBL" id="CAJGYO010000016">
    <property type="protein sequence ID" value="CAD6272793.1"/>
    <property type="molecule type" value="Genomic_DNA"/>
</dbReference>
<evidence type="ECO:0000256" key="4">
    <source>
        <dbReference type="ARBA" id="ARBA00022741"/>
    </source>
</evidence>
<feature type="region of interest" description="Disordered" evidence="8">
    <location>
        <begin position="804"/>
        <end position="824"/>
    </location>
</feature>
<protein>
    <submittedName>
        <fullName evidence="13">Uncharacterized protein</fullName>
    </submittedName>
</protein>
<comment type="caution">
    <text evidence="13">The sequence shown here is derived from an EMBL/GenBank/DDBJ whole genome shotgun (WGS) entry which is preliminary data.</text>
</comment>
<keyword evidence="5" id="KW-0611">Plant defense</keyword>
<feature type="domain" description="Disease resistance R13L4/SHOC-2-like LRR" evidence="12">
    <location>
        <begin position="592"/>
        <end position="745"/>
    </location>
</feature>
<dbReference type="InterPro" id="IPR044974">
    <property type="entry name" value="Disease_R_plants"/>
</dbReference>
<dbReference type="InterPro" id="IPR041118">
    <property type="entry name" value="Rx_N"/>
</dbReference>
<dbReference type="SUPFAM" id="SSF52540">
    <property type="entry name" value="P-loop containing nucleoside triphosphate hydrolases"/>
    <property type="match status" value="1"/>
</dbReference>
<dbReference type="CDD" id="cd14798">
    <property type="entry name" value="RX-CC_like"/>
    <property type="match status" value="1"/>
</dbReference>
<dbReference type="InterPro" id="IPR042197">
    <property type="entry name" value="Apaf_helical"/>
</dbReference>
<evidence type="ECO:0000256" key="6">
    <source>
        <dbReference type="ARBA" id="ARBA00023054"/>
    </source>
</evidence>
<dbReference type="Gene3D" id="1.10.8.430">
    <property type="entry name" value="Helical domain of apoptotic protease-activating factors"/>
    <property type="match status" value="1"/>
</dbReference>
<accession>A0A811RT98</accession>
<dbReference type="Gene3D" id="3.40.50.300">
    <property type="entry name" value="P-loop containing nucleotide triphosphate hydrolases"/>
    <property type="match status" value="1"/>
</dbReference>
<evidence type="ECO:0000313" key="14">
    <source>
        <dbReference type="Proteomes" id="UP000604825"/>
    </source>
</evidence>
<dbReference type="Pfam" id="PF00931">
    <property type="entry name" value="NB-ARC"/>
    <property type="match status" value="1"/>
</dbReference>
<reference evidence="13" key="1">
    <citation type="submission" date="2020-10" db="EMBL/GenBank/DDBJ databases">
        <authorList>
            <person name="Han B."/>
            <person name="Lu T."/>
            <person name="Zhao Q."/>
            <person name="Huang X."/>
            <person name="Zhao Y."/>
        </authorList>
    </citation>
    <scope>NUCLEOTIDE SEQUENCE</scope>
</reference>
<comment type="similarity">
    <text evidence="1">Belongs to the disease resistance NB-LRR family.</text>
</comment>
<keyword evidence="2" id="KW-0433">Leucine-rich repeat</keyword>
<dbReference type="SUPFAM" id="SSF52047">
    <property type="entry name" value="RNI-like"/>
    <property type="match status" value="1"/>
</dbReference>
<name>A0A811RT98_9POAL</name>
<evidence type="ECO:0000259" key="10">
    <source>
        <dbReference type="Pfam" id="PF18052"/>
    </source>
</evidence>
<dbReference type="AlphaFoldDB" id="A0A811RT98"/>
<evidence type="ECO:0000256" key="2">
    <source>
        <dbReference type="ARBA" id="ARBA00022614"/>
    </source>
</evidence>
<dbReference type="FunFam" id="3.40.50.300:FF:001091">
    <property type="entry name" value="Probable disease resistance protein At1g61300"/>
    <property type="match status" value="1"/>
</dbReference>
<dbReference type="FunFam" id="1.10.10.10:FF:000322">
    <property type="entry name" value="Probable disease resistance protein At1g63360"/>
    <property type="match status" value="1"/>
</dbReference>
<keyword evidence="14" id="KW-1185">Reference proteome</keyword>
<dbReference type="Gene3D" id="1.10.10.10">
    <property type="entry name" value="Winged helix-like DNA-binding domain superfamily/Winged helix DNA-binding domain"/>
    <property type="match status" value="1"/>
</dbReference>
<dbReference type="GO" id="GO:0002758">
    <property type="term" value="P:innate immune response-activating signaling pathway"/>
    <property type="evidence" value="ECO:0007669"/>
    <property type="project" value="UniProtKB-ARBA"/>
</dbReference>
<dbReference type="PANTHER" id="PTHR23155">
    <property type="entry name" value="DISEASE RESISTANCE PROTEIN RP"/>
    <property type="match status" value="1"/>
</dbReference>
<feature type="region of interest" description="Disordered" evidence="8">
    <location>
        <begin position="745"/>
        <end position="791"/>
    </location>
</feature>
<evidence type="ECO:0000259" key="9">
    <source>
        <dbReference type="Pfam" id="PF00931"/>
    </source>
</evidence>
<feature type="domain" description="Disease resistance N-terminal" evidence="10">
    <location>
        <begin position="12"/>
        <end position="96"/>
    </location>
</feature>
<feature type="compositionally biased region" description="Basic residues" evidence="8">
    <location>
        <begin position="839"/>
        <end position="861"/>
    </location>
</feature>
<evidence type="ECO:0000256" key="8">
    <source>
        <dbReference type="SAM" id="MobiDB-lite"/>
    </source>
</evidence>
<dbReference type="Pfam" id="PF23559">
    <property type="entry name" value="WHD_DRP"/>
    <property type="match status" value="1"/>
</dbReference>
<keyword evidence="4" id="KW-0547">Nucleotide-binding</keyword>
<dbReference type="Gene3D" id="1.20.5.4130">
    <property type="match status" value="1"/>
</dbReference>